<dbReference type="InterPro" id="IPR004710">
    <property type="entry name" value="Bilac:Na_transpt"/>
</dbReference>
<feature type="transmembrane region" description="Helical" evidence="5">
    <location>
        <begin position="136"/>
        <end position="159"/>
    </location>
</feature>
<protein>
    <submittedName>
        <fullName evidence="6">Bile acid:sodium symporter family protein</fullName>
    </submittedName>
</protein>
<gene>
    <name evidence="6" type="ORF">HUF19_13295</name>
</gene>
<comment type="subcellular location">
    <subcellularLocation>
        <location evidence="1">Membrane</location>
        <topology evidence="1">Multi-pass membrane protein</topology>
    </subcellularLocation>
</comment>
<proteinExistence type="predicted"/>
<evidence type="ECO:0000313" key="6">
    <source>
        <dbReference type="EMBL" id="UXD88339.1"/>
    </source>
</evidence>
<dbReference type="Pfam" id="PF01758">
    <property type="entry name" value="SBF"/>
    <property type="match status" value="1"/>
</dbReference>
<feature type="transmembrane region" description="Helical" evidence="5">
    <location>
        <begin position="65"/>
        <end position="84"/>
    </location>
</feature>
<dbReference type="Proteomes" id="UP001065322">
    <property type="component" value="Chromosome"/>
</dbReference>
<organism evidence="6 7">
    <name type="scientific">Thalassolituus hydrocarboniclasticus</name>
    <dbReference type="NCBI Taxonomy" id="2742796"/>
    <lineage>
        <taxon>Bacteria</taxon>
        <taxon>Pseudomonadati</taxon>
        <taxon>Pseudomonadota</taxon>
        <taxon>Gammaproteobacteria</taxon>
        <taxon>Oceanospirillales</taxon>
        <taxon>Oceanospirillaceae</taxon>
        <taxon>Thalassolituus</taxon>
    </lineage>
</organism>
<feature type="transmembrane region" description="Helical" evidence="5">
    <location>
        <begin position="171"/>
        <end position="190"/>
    </location>
</feature>
<dbReference type="PANTHER" id="PTHR10361">
    <property type="entry name" value="SODIUM-BILE ACID COTRANSPORTER"/>
    <property type="match status" value="1"/>
</dbReference>
<feature type="transmembrane region" description="Helical" evidence="5">
    <location>
        <begin position="232"/>
        <end position="253"/>
    </location>
</feature>
<keyword evidence="2 5" id="KW-0812">Transmembrane</keyword>
<feature type="transmembrane region" description="Helical" evidence="5">
    <location>
        <begin position="6"/>
        <end position="24"/>
    </location>
</feature>
<keyword evidence="3 5" id="KW-1133">Transmembrane helix</keyword>
<evidence type="ECO:0000313" key="7">
    <source>
        <dbReference type="Proteomes" id="UP001065322"/>
    </source>
</evidence>
<dbReference type="PANTHER" id="PTHR10361:SF24">
    <property type="entry name" value="P3 PROTEIN"/>
    <property type="match status" value="1"/>
</dbReference>
<evidence type="ECO:0000256" key="5">
    <source>
        <dbReference type="SAM" id="Phobius"/>
    </source>
</evidence>
<feature type="transmembrane region" description="Helical" evidence="5">
    <location>
        <begin position="259"/>
        <end position="278"/>
    </location>
</feature>
<dbReference type="EMBL" id="CP054475">
    <property type="protein sequence ID" value="UXD88339.1"/>
    <property type="molecule type" value="Genomic_DNA"/>
</dbReference>
<dbReference type="RefSeq" id="WP_260997073.1">
    <property type="nucleotide sequence ID" value="NZ_CP054475.1"/>
</dbReference>
<dbReference type="Gene3D" id="1.20.1530.20">
    <property type="match status" value="1"/>
</dbReference>
<evidence type="ECO:0000256" key="4">
    <source>
        <dbReference type="ARBA" id="ARBA00023136"/>
    </source>
</evidence>
<keyword evidence="4 5" id="KW-0472">Membrane</keyword>
<feature type="transmembrane region" description="Helical" evidence="5">
    <location>
        <begin position="202"/>
        <end position="220"/>
    </location>
</feature>
<feature type="transmembrane region" description="Helical" evidence="5">
    <location>
        <begin position="96"/>
        <end position="116"/>
    </location>
</feature>
<dbReference type="InterPro" id="IPR038770">
    <property type="entry name" value="Na+/solute_symporter_sf"/>
</dbReference>
<keyword evidence="7" id="KW-1185">Reference proteome</keyword>
<reference evidence="7" key="1">
    <citation type="submission" date="2020-06" db="EMBL/GenBank/DDBJ databases">
        <title>Thalassolituus marinus alknpb1M-1, a hydrocarbon-degrading bacterium isolated from the deep-sea overlying water using an in-situ strategy from the South China Sea basin.</title>
        <authorList>
            <person name="Dong C."/>
            <person name="Chen Y."/>
            <person name="Shao Z."/>
        </authorList>
    </citation>
    <scope>NUCLEOTIDE SEQUENCE [LARGE SCALE GENOMIC DNA]</scope>
    <source>
        <strain evidence="7">alknpb1M-1</strain>
    </source>
</reference>
<sequence length="298" mass="31946">MLTQVALPLALAMMMLVMGLSLRPAHFVAVAREPKLILLGLALQLFLLPALALMLVMVLSLPATLAIGLIILAACPGGATSNIISHLSGGDASLSVTLTALITLLAPLTLPLWVNTQLQWLNLDQLELYLPWLPTLMPLLLVTVLPLLVGMGLGMVLTARYPQWLERALPWFNRLSGLLFAVLVIAMAVANSERLPQLWSQATLVCLGLCVLAMAATALLSRLLRLSERHTLTLMIEVGIQNAGTAMLISATILQRPDLALVALFYGILMNLPALLLIGRNVLRSSSAVRVPLNGSSL</sequence>
<feature type="transmembrane region" description="Helical" evidence="5">
    <location>
        <begin position="36"/>
        <end position="59"/>
    </location>
</feature>
<name>A0ABY6ABE0_9GAMM</name>
<evidence type="ECO:0000256" key="3">
    <source>
        <dbReference type="ARBA" id="ARBA00022989"/>
    </source>
</evidence>
<accession>A0ABY6ABE0</accession>
<evidence type="ECO:0000256" key="2">
    <source>
        <dbReference type="ARBA" id="ARBA00022692"/>
    </source>
</evidence>
<dbReference type="InterPro" id="IPR002657">
    <property type="entry name" value="BilAc:Na_symport/Acr3"/>
</dbReference>
<evidence type="ECO:0000256" key="1">
    <source>
        <dbReference type="ARBA" id="ARBA00004141"/>
    </source>
</evidence>